<dbReference type="GO" id="GO:0003677">
    <property type="term" value="F:DNA binding"/>
    <property type="evidence" value="ECO:0007669"/>
    <property type="project" value="InterPro"/>
</dbReference>
<dbReference type="GO" id="GO:0008081">
    <property type="term" value="F:phosphoric diester hydrolase activity"/>
    <property type="evidence" value="ECO:0007669"/>
    <property type="project" value="TreeGrafter"/>
</dbReference>
<comment type="cofactor">
    <cofactor evidence="1">
        <name>Zn(2+)</name>
        <dbReference type="ChEBI" id="CHEBI:29105"/>
    </cofactor>
</comment>
<dbReference type="NCBIfam" id="TIGR00587">
    <property type="entry name" value="nfo"/>
    <property type="match status" value="1"/>
</dbReference>
<dbReference type="PROSITE" id="PS00729">
    <property type="entry name" value="AP_NUCLEASE_F2_1"/>
    <property type="match status" value="1"/>
</dbReference>
<protein>
    <submittedName>
        <fullName evidence="9">Unannotated protein</fullName>
    </submittedName>
</protein>
<keyword evidence="3" id="KW-0479">Metal-binding</keyword>
<dbReference type="SUPFAM" id="SSF51658">
    <property type="entry name" value="Xylose isomerase-like"/>
    <property type="match status" value="1"/>
</dbReference>
<evidence type="ECO:0000256" key="4">
    <source>
        <dbReference type="ARBA" id="ARBA00022763"/>
    </source>
</evidence>
<dbReference type="AlphaFoldDB" id="A0A6J6W4Y5"/>
<dbReference type="InterPro" id="IPR001719">
    <property type="entry name" value="AP_endonuc_2"/>
</dbReference>
<evidence type="ECO:0000256" key="6">
    <source>
        <dbReference type="ARBA" id="ARBA00022833"/>
    </source>
</evidence>
<dbReference type="SMART" id="SM00518">
    <property type="entry name" value="AP2Ec"/>
    <property type="match status" value="1"/>
</dbReference>
<sequence>MWKPSQYAPEVLASYREAAAAHPSVKSTFSHATYLINLASDNPELYEKSVACLTHNLSVGRGMAAQGVILHVGSHKGTGFEEALERVSEGLMRALDEADSAPKGVADCPILIENAAGAGGTVGRSLEEIEAIIEACGGDERLGLCIDTQHLWASGYDYSTLAGTKKLIKEVNDRIGIDRLACFHLNDSKTELGGNKDRHANLGEGTIGTAGLAPLLGHPKVRNLPLILEVPGDGDGPRASDVVAATKLVTEGVALYAKKK</sequence>
<keyword evidence="5" id="KW-0378">Hydrolase</keyword>
<evidence type="ECO:0000256" key="5">
    <source>
        <dbReference type="ARBA" id="ARBA00022801"/>
    </source>
</evidence>
<accession>A0A6J6W4Y5</accession>
<dbReference type="GO" id="GO:0003906">
    <property type="term" value="F:DNA-(apurinic or apyrimidinic site) endonuclease activity"/>
    <property type="evidence" value="ECO:0007669"/>
    <property type="project" value="TreeGrafter"/>
</dbReference>
<evidence type="ECO:0000256" key="3">
    <source>
        <dbReference type="ARBA" id="ARBA00022723"/>
    </source>
</evidence>
<dbReference type="CDD" id="cd00019">
    <property type="entry name" value="AP2Ec"/>
    <property type="match status" value="1"/>
</dbReference>
<keyword evidence="4" id="KW-0227">DNA damage</keyword>
<evidence type="ECO:0000259" key="8">
    <source>
        <dbReference type="Pfam" id="PF01261"/>
    </source>
</evidence>
<evidence type="ECO:0000256" key="2">
    <source>
        <dbReference type="ARBA" id="ARBA00005340"/>
    </source>
</evidence>
<organism evidence="9">
    <name type="scientific">freshwater metagenome</name>
    <dbReference type="NCBI Taxonomy" id="449393"/>
    <lineage>
        <taxon>unclassified sequences</taxon>
        <taxon>metagenomes</taxon>
        <taxon>ecological metagenomes</taxon>
    </lineage>
</organism>
<dbReference type="PROSITE" id="PS00731">
    <property type="entry name" value="AP_NUCLEASE_F2_3"/>
    <property type="match status" value="1"/>
</dbReference>
<evidence type="ECO:0000256" key="7">
    <source>
        <dbReference type="ARBA" id="ARBA00023204"/>
    </source>
</evidence>
<evidence type="ECO:0000256" key="1">
    <source>
        <dbReference type="ARBA" id="ARBA00001947"/>
    </source>
</evidence>
<gene>
    <name evidence="9" type="ORF">UFOPK2958_00474</name>
</gene>
<keyword evidence="6" id="KW-0862">Zinc</keyword>
<dbReference type="GO" id="GO:0006284">
    <property type="term" value="P:base-excision repair"/>
    <property type="evidence" value="ECO:0007669"/>
    <property type="project" value="TreeGrafter"/>
</dbReference>
<dbReference type="InterPro" id="IPR018246">
    <property type="entry name" value="AP_endonuc_F2_Zn_BS"/>
</dbReference>
<name>A0A6J6W4Y5_9ZZZZ</name>
<proteinExistence type="inferred from homology"/>
<dbReference type="Pfam" id="PF01261">
    <property type="entry name" value="AP_endonuc_2"/>
    <property type="match status" value="1"/>
</dbReference>
<reference evidence="9" key="1">
    <citation type="submission" date="2020-05" db="EMBL/GenBank/DDBJ databases">
        <authorList>
            <person name="Chiriac C."/>
            <person name="Salcher M."/>
            <person name="Ghai R."/>
            <person name="Kavagutti S V."/>
        </authorList>
    </citation>
    <scope>NUCLEOTIDE SEQUENCE</scope>
</reference>
<dbReference type="PROSITE" id="PS51432">
    <property type="entry name" value="AP_NUCLEASE_F2_4"/>
    <property type="match status" value="1"/>
</dbReference>
<dbReference type="InterPro" id="IPR036237">
    <property type="entry name" value="Xyl_isomerase-like_sf"/>
</dbReference>
<dbReference type="PANTHER" id="PTHR21445">
    <property type="entry name" value="ENDONUCLEASE IV ENDODEOXYRIBONUCLEASE IV"/>
    <property type="match status" value="1"/>
</dbReference>
<dbReference type="GO" id="GO:0008270">
    <property type="term" value="F:zinc ion binding"/>
    <property type="evidence" value="ECO:0007669"/>
    <property type="project" value="InterPro"/>
</dbReference>
<evidence type="ECO:0000313" key="9">
    <source>
        <dbReference type="EMBL" id="CAB4780132.1"/>
    </source>
</evidence>
<dbReference type="EMBL" id="CAFAAB010000038">
    <property type="protein sequence ID" value="CAB4780132.1"/>
    <property type="molecule type" value="Genomic_DNA"/>
</dbReference>
<dbReference type="InterPro" id="IPR013022">
    <property type="entry name" value="Xyl_isomerase-like_TIM-brl"/>
</dbReference>
<keyword evidence="7" id="KW-0234">DNA repair</keyword>
<dbReference type="Gene3D" id="3.20.20.150">
    <property type="entry name" value="Divalent-metal-dependent TIM barrel enzymes"/>
    <property type="match status" value="1"/>
</dbReference>
<feature type="domain" description="Xylose isomerase-like TIM barrel" evidence="8">
    <location>
        <begin position="6"/>
        <end position="239"/>
    </location>
</feature>
<dbReference type="PANTHER" id="PTHR21445:SF0">
    <property type="entry name" value="APURINIC-APYRIMIDINIC ENDONUCLEASE"/>
    <property type="match status" value="1"/>
</dbReference>
<comment type="similarity">
    <text evidence="2">Belongs to the AP endonuclease 2 family.</text>
</comment>